<feature type="transmembrane region" description="Helical" evidence="1">
    <location>
        <begin position="14"/>
        <end position="39"/>
    </location>
</feature>
<feature type="transmembrane region" description="Helical" evidence="1">
    <location>
        <begin position="51"/>
        <end position="70"/>
    </location>
</feature>
<organism evidence="3 4">
    <name type="scientific">Alkalicella caledoniensis</name>
    <dbReference type="NCBI Taxonomy" id="2731377"/>
    <lineage>
        <taxon>Bacteria</taxon>
        <taxon>Bacillati</taxon>
        <taxon>Bacillota</taxon>
        <taxon>Clostridia</taxon>
        <taxon>Eubacteriales</taxon>
        <taxon>Proteinivoracaceae</taxon>
        <taxon>Alkalicella</taxon>
    </lineage>
</organism>
<accession>A0A7G9WCA2</accession>
<evidence type="ECO:0000313" key="3">
    <source>
        <dbReference type="EMBL" id="QNO16314.1"/>
    </source>
</evidence>
<evidence type="ECO:0000313" key="4">
    <source>
        <dbReference type="Proteomes" id="UP000516160"/>
    </source>
</evidence>
<dbReference type="InterPro" id="IPR006976">
    <property type="entry name" value="VanZ-like"/>
</dbReference>
<dbReference type="PANTHER" id="PTHR36834">
    <property type="entry name" value="MEMBRANE PROTEIN-RELATED"/>
    <property type="match status" value="1"/>
</dbReference>
<keyword evidence="1" id="KW-0812">Transmembrane</keyword>
<feature type="transmembrane region" description="Helical" evidence="1">
    <location>
        <begin position="159"/>
        <end position="179"/>
    </location>
</feature>
<keyword evidence="4" id="KW-1185">Reference proteome</keyword>
<keyword evidence="1" id="KW-0472">Membrane</keyword>
<dbReference type="PANTHER" id="PTHR36834:SF1">
    <property type="entry name" value="INTEGRAL MEMBRANE PROTEIN"/>
    <property type="match status" value="1"/>
</dbReference>
<feature type="transmembrane region" description="Helical" evidence="1">
    <location>
        <begin position="100"/>
        <end position="120"/>
    </location>
</feature>
<sequence>MSLQVLTGIIRENLYMGIAGVLFLGIIMFIVYFVIYMKLLGGKIIIPRKQLLVGGLLVVYIIMVIGVTFLNRGTRFQLNMNLHFLSSYREAWNNFSLRHWQFVILNIVMFVPLGILLPLFHKNFRKAGWTIGVGMLSTLIIESLQLITGRGSFVLDDIFNNSLGAIIGYGIVMGVLTIINGQRKRFYKAMGYFSPLLIVTLTFMGIFFAYNLQEFGNLAIAHSYSINMNSTQVNLSVHLNDERTSNPIYQAPVHSKYSAKDFAVEFMENLDIDTSNLEVIAYSTSAIYWSRGNPSYNMKVNYLDGSYSFSDFSSFDKKPVEAEEEVLIEELRRFGIEIPEGAMFSNRDTRSYEWVVHKKTPNNKLIDGVLYISYYNDGTIKQINNTIVEYNKVRNVPTKSEKEAYQEILDGNFFWYPGNGIETINVHEVQLMYHLDSKGFYQPVYFFYCTIDGFESRITIPALLR</sequence>
<protein>
    <submittedName>
        <fullName evidence="3">VanZ family protein</fullName>
    </submittedName>
</protein>
<dbReference type="AlphaFoldDB" id="A0A7G9WCA2"/>
<dbReference type="EMBL" id="CP058559">
    <property type="protein sequence ID" value="QNO16314.1"/>
    <property type="molecule type" value="Genomic_DNA"/>
</dbReference>
<name>A0A7G9WCA2_ALKCA</name>
<dbReference type="RefSeq" id="WP_213166706.1">
    <property type="nucleotide sequence ID" value="NZ_CP058559.1"/>
</dbReference>
<dbReference type="Pfam" id="PF04892">
    <property type="entry name" value="VanZ"/>
    <property type="match status" value="1"/>
</dbReference>
<proteinExistence type="predicted"/>
<dbReference type="KEGG" id="acae:HYG86_16830"/>
<feature type="transmembrane region" description="Helical" evidence="1">
    <location>
        <begin position="191"/>
        <end position="210"/>
    </location>
</feature>
<feature type="transmembrane region" description="Helical" evidence="1">
    <location>
        <begin position="127"/>
        <end position="147"/>
    </location>
</feature>
<gene>
    <name evidence="3" type="ORF">HYG86_16830</name>
</gene>
<dbReference type="Proteomes" id="UP000516160">
    <property type="component" value="Chromosome"/>
</dbReference>
<evidence type="ECO:0000259" key="2">
    <source>
        <dbReference type="Pfam" id="PF04892"/>
    </source>
</evidence>
<dbReference type="InterPro" id="IPR053150">
    <property type="entry name" value="Teicoplanin_resist-assoc"/>
</dbReference>
<reference evidence="3 4" key="1">
    <citation type="submission" date="2020-07" db="EMBL/GenBank/DDBJ databases">
        <title>Alkalicella. sp. LB2 genome.</title>
        <authorList>
            <person name="Postec A."/>
            <person name="Quemeneur M."/>
        </authorList>
    </citation>
    <scope>NUCLEOTIDE SEQUENCE [LARGE SCALE GENOMIC DNA]</scope>
    <source>
        <strain evidence="3 4">LB2</strain>
    </source>
</reference>
<evidence type="ECO:0000256" key="1">
    <source>
        <dbReference type="SAM" id="Phobius"/>
    </source>
</evidence>
<keyword evidence="1" id="KW-1133">Transmembrane helix</keyword>
<feature type="domain" description="VanZ-like" evidence="2">
    <location>
        <begin position="58"/>
        <end position="173"/>
    </location>
</feature>